<evidence type="ECO:0000313" key="1">
    <source>
        <dbReference type="EMBL" id="CAB3977402.1"/>
    </source>
</evidence>
<dbReference type="AlphaFoldDB" id="A0A6S7FIT6"/>
<name>A0A6S7FIT6_PARCT</name>
<comment type="caution">
    <text evidence="1">The sequence shown here is derived from an EMBL/GenBank/DDBJ whole genome shotgun (WGS) entry which is preliminary data.</text>
</comment>
<keyword evidence="2" id="KW-1185">Reference proteome</keyword>
<gene>
    <name evidence="1" type="ORF">PACLA_8A036298</name>
</gene>
<accession>A0A6S7FIT6</accession>
<dbReference type="EMBL" id="CACRXK020000045">
    <property type="protein sequence ID" value="CAB3977402.1"/>
    <property type="molecule type" value="Genomic_DNA"/>
</dbReference>
<proteinExistence type="predicted"/>
<sequence>MARTKLQAEDFTPKRKTNNVRKKQFQLRQMLSNPKAFLRRYMGGKKKVVKKKAGKQLQAINRALFGQQRGGNQNIYVNKKRQYLNLQHGGNLSTQRKPVNKLPTIYQYYQ</sequence>
<protein>
    <submittedName>
        <fullName evidence="1">Uncharacterized protein</fullName>
    </submittedName>
</protein>
<organism evidence="1 2">
    <name type="scientific">Paramuricea clavata</name>
    <name type="common">Red gorgonian</name>
    <name type="synonym">Violescent sea-whip</name>
    <dbReference type="NCBI Taxonomy" id="317549"/>
    <lineage>
        <taxon>Eukaryota</taxon>
        <taxon>Metazoa</taxon>
        <taxon>Cnidaria</taxon>
        <taxon>Anthozoa</taxon>
        <taxon>Octocorallia</taxon>
        <taxon>Malacalcyonacea</taxon>
        <taxon>Plexauridae</taxon>
        <taxon>Paramuricea</taxon>
    </lineage>
</organism>
<dbReference type="Proteomes" id="UP001152795">
    <property type="component" value="Unassembled WGS sequence"/>
</dbReference>
<reference evidence="1" key="1">
    <citation type="submission" date="2020-04" db="EMBL/GenBank/DDBJ databases">
        <authorList>
            <person name="Alioto T."/>
            <person name="Alioto T."/>
            <person name="Gomez Garrido J."/>
        </authorList>
    </citation>
    <scope>NUCLEOTIDE SEQUENCE</scope>
    <source>
        <strain evidence="1">A484AB</strain>
    </source>
</reference>
<evidence type="ECO:0000313" key="2">
    <source>
        <dbReference type="Proteomes" id="UP001152795"/>
    </source>
</evidence>